<dbReference type="InterPro" id="IPR005828">
    <property type="entry name" value="MFS_sugar_transport-like"/>
</dbReference>
<name>A0A409WPC6_PSICY</name>
<dbReference type="GO" id="GO:0016020">
    <property type="term" value="C:membrane"/>
    <property type="evidence" value="ECO:0007669"/>
    <property type="project" value="UniProtKB-SubCell"/>
</dbReference>
<sequence length="379" mass="40706">MDSLSGTTFTKYGWVVCLWSLMIPFQHGYHISVLNQIQGVLTCKGTAPIPESIPGKDDLSSCIPMSDFTFSLITSIYTIGGLAGSLVANMVMDRWGRRGTNSISAVLITVFTALMGLSSSVPLLLISRFTIGVASGLGLCVGPIYISEISPPKIRGSVAEETSLLNEADDETRQVSTQEIVSVPQLLFKPELRAPLMIVGLAMIAQQISGVTAVFYYSNDLLAKSLPQLGAYISLTITVINVIMTFPPILLIERMGRKPLLAMSILGAIFSLVTVGFALDSGSATVASIAIVTFVMFYAIGLGPIPFVMIPEVSPLHAVSALSSVALSLSWSTSFVVGLLFLPIRNLLSGGDMYKEGRVFYVFGLLFCLASILLFKFYK</sequence>
<feature type="transmembrane region" description="Helical" evidence="8">
    <location>
        <begin position="259"/>
        <end position="279"/>
    </location>
</feature>
<dbReference type="InterPro" id="IPR045263">
    <property type="entry name" value="GLUT"/>
</dbReference>
<dbReference type="Gene3D" id="1.20.1250.20">
    <property type="entry name" value="MFS general substrate transporter like domains"/>
    <property type="match status" value="2"/>
</dbReference>
<comment type="subcellular location">
    <subcellularLocation>
        <location evidence="1">Membrane</location>
        <topology evidence="1">Multi-pass membrane protein</topology>
    </subcellularLocation>
</comment>
<reference evidence="10 11" key="1">
    <citation type="journal article" date="2018" name="Evol. Lett.">
        <title>Horizontal gene cluster transfer increased hallucinogenic mushroom diversity.</title>
        <authorList>
            <person name="Reynolds H.T."/>
            <person name="Vijayakumar V."/>
            <person name="Gluck-Thaler E."/>
            <person name="Korotkin H.B."/>
            <person name="Matheny P.B."/>
            <person name="Slot J.C."/>
        </authorList>
    </citation>
    <scope>NUCLEOTIDE SEQUENCE [LARGE SCALE GENOMIC DNA]</scope>
    <source>
        <strain evidence="10 11">2631</strain>
    </source>
</reference>
<evidence type="ECO:0000259" key="9">
    <source>
        <dbReference type="PROSITE" id="PS50850"/>
    </source>
</evidence>
<dbReference type="InterPro" id="IPR020846">
    <property type="entry name" value="MFS_dom"/>
</dbReference>
<dbReference type="InParanoid" id="A0A409WPC6"/>
<evidence type="ECO:0000256" key="6">
    <source>
        <dbReference type="ARBA" id="ARBA00023136"/>
    </source>
</evidence>
<dbReference type="OrthoDB" id="4540492at2759"/>
<feature type="domain" description="Major facilitator superfamily (MFS) profile" evidence="9">
    <location>
        <begin position="16"/>
        <end position="379"/>
    </location>
</feature>
<evidence type="ECO:0000313" key="11">
    <source>
        <dbReference type="Proteomes" id="UP000283269"/>
    </source>
</evidence>
<feature type="transmembrane region" description="Helical" evidence="8">
    <location>
        <begin position="196"/>
        <end position="217"/>
    </location>
</feature>
<evidence type="ECO:0000256" key="2">
    <source>
        <dbReference type="ARBA" id="ARBA00010992"/>
    </source>
</evidence>
<organism evidence="10 11">
    <name type="scientific">Psilocybe cyanescens</name>
    <dbReference type="NCBI Taxonomy" id="93625"/>
    <lineage>
        <taxon>Eukaryota</taxon>
        <taxon>Fungi</taxon>
        <taxon>Dikarya</taxon>
        <taxon>Basidiomycota</taxon>
        <taxon>Agaricomycotina</taxon>
        <taxon>Agaricomycetes</taxon>
        <taxon>Agaricomycetidae</taxon>
        <taxon>Agaricales</taxon>
        <taxon>Agaricineae</taxon>
        <taxon>Strophariaceae</taxon>
        <taxon>Psilocybe</taxon>
    </lineage>
</organism>
<feature type="transmembrane region" description="Helical" evidence="8">
    <location>
        <begin position="359"/>
        <end position="378"/>
    </location>
</feature>
<comment type="similarity">
    <text evidence="2">Belongs to the major facilitator superfamily. Sugar transporter (TC 2.A.1.1) family.</text>
</comment>
<dbReference type="PANTHER" id="PTHR23503">
    <property type="entry name" value="SOLUTE CARRIER FAMILY 2"/>
    <property type="match status" value="1"/>
</dbReference>
<accession>A0A409WPC6</accession>
<evidence type="ECO:0000256" key="8">
    <source>
        <dbReference type="SAM" id="Phobius"/>
    </source>
</evidence>
<dbReference type="SUPFAM" id="SSF103473">
    <property type="entry name" value="MFS general substrate transporter"/>
    <property type="match status" value="1"/>
</dbReference>
<dbReference type="Pfam" id="PF00083">
    <property type="entry name" value="Sugar_tr"/>
    <property type="match status" value="2"/>
</dbReference>
<evidence type="ECO:0000256" key="5">
    <source>
        <dbReference type="ARBA" id="ARBA00022989"/>
    </source>
</evidence>
<feature type="transmembrane region" description="Helical" evidence="8">
    <location>
        <begin position="129"/>
        <end position="146"/>
    </location>
</feature>
<keyword evidence="6 8" id="KW-0472">Membrane</keyword>
<keyword evidence="3" id="KW-0813">Transport</keyword>
<feature type="transmembrane region" description="Helical" evidence="8">
    <location>
        <begin position="229"/>
        <end position="252"/>
    </location>
</feature>
<dbReference type="EMBL" id="NHYD01003335">
    <property type="protein sequence ID" value="PPQ80356.1"/>
    <property type="molecule type" value="Genomic_DNA"/>
</dbReference>
<comment type="caution">
    <text evidence="10">The sequence shown here is derived from an EMBL/GenBank/DDBJ whole genome shotgun (WGS) entry which is preliminary data.</text>
</comment>
<comment type="catalytic activity">
    <reaction evidence="7">
        <text>myo-inositol(out) + H(+)(out) = myo-inositol(in) + H(+)(in)</text>
        <dbReference type="Rhea" id="RHEA:60364"/>
        <dbReference type="ChEBI" id="CHEBI:15378"/>
        <dbReference type="ChEBI" id="CHEBI:17268"/>
    </reaction>
</comment>
<dbReference type="InterPro" id="IPR036259">
    <property type="entry name" value="MFS_trans_sf"/>
</dbReference>
<dbReference type="InterPro" id="IPR003663">
    <property type="entry name" value="Sugar/inositol_transpt"/>
</dbReference>
<evidence type="ECO:0000256" key="1">
    <source>
        <dbReference type="ARBA" id="ARBA00004141"/>
    </source>
</evidence>
<feature type="transmembrane region" description="Helical" evidence="8">
    <location>
        <begin position="12"/>
        <end position="29"/>
    </location>
</feature>
<keyword evidence="5 8" id="KW-1133">Transmembrane helix</keyword>
<keyword evidence="4 8" id="KW-0812">Transmembrane</keyword>
<evidence type="ECO:0000256" key="4">
    <source>
        <dbReference type="ARBA" id="ARBA00022692"/>
    </source>
</evidence>
<feature type="transmembrane region" description="Helical" evidence="8">
    <location>
        <begin position="68"/>
        <end position="91"/>
    </location>
</feature>
<feature type="transmembrane region" description="Helical" evidence="8">
    <location>
        <begin position="103"/>
        <end position="123"/>
    </location>
</feature>
<feature type="transmembrane region" description="Helical" evidence="8">
    <location>
        <begin position="321"/>
        <end position="344"/>
    </location>
</feature>
<gene>
    <name evidence="10" type="ORF">CVT25_003639</name>
</gene>
<dbReference type="Proteomes" id="UP000283269">
    <property type="component" value="Unassembled WGS sequence"/>
</dbReference>
<keyword evidence="11" id="KW-1185">Reference proteome</keyword>
<feature type="transmembrane region" description="Helical" evidence="8">
    <location>
        <begin position="285"/>
        <end position="309"/>
    </location>
</feature>
<dbReference type="PROSITE" id="PS50850">
    <property type="entry name" value="MFS"/>
    <property type="match status" value="1"/>
</dbReference>
<dbReference type="STRING" id="93625.A0A409WPC6"/>
<dbReference type="AlphaFoldDB" id="A0A409WPC6"/>
<dbReference type="GO" id="GO:0015149">
    <property type="term" value="F:hexose transmembrane transporter activity"/>
    <property type="evidence" value="ECO:0007669"/>
    <property type="project" value="TreeGrafter"/>
</dbReference>
<dbReference type="PANTHER" id="PTHR23503:SF8">
    <property type="entry name" value="FACILITATED GLUCOSE TRANSPORTER PROTEIN 1"/>
    <property type="match status" value="1"/>
</dbReference>
<protein>
    <recommendedName>
        <fullName evidence="9">Major facilitator superfamily (MFS) profile domain-containing protein</fullName>
    </recommendedName>
</protein>
<dbReference type="PRINTS" id="PR00171">
    <property type="entry name" value="SUGRTRNSPORT"/>
</dbReference>
<evidence type="ECO:0000313" key="10">
    <source>
        <dbReference type="EMBL" id="PPQ80356.1"/>
    </source>
</evidence>
<evidence type="ECO:0000256" key="7">
    <source>
        <dbReference type="ARBA" id="ARBA00049119"/>
    </source>
</evidence>
<evidence type="ECO:0000256" key="3">
    <source>
        <dbReference type="ARBA" id="ARBA00022448"/>
    </source>
</evidence>
<proteinExistence type="inferred from homology"/>